<feature type="region of interest" description="Disordered" evidence="2">
    <location>
        <begin position="352"/>
        <end position="374"/>
    </location>
</feature>
<organism evidence="3 4">
    <name type="scientific">Lagenidium giganteum</name>
    <dbReference type="NCBI Taxonomy" id="4803"/>
    <lineage>
        <taxon>Eukaryota</taxon>
        <taxon>Sar</taxon>
        <taxon>Stramenopiles</taxon>
        <taxon>Oomycota</taxon>
        <taxon>Peronosporomycetes</taxon>
        <taxon>Pythiales</taxon>
        <taxon>Pythiaceae</taxon>
    </lineage>
</organism>
<dbReference type="EMBL" id="DAKRPA010000306">
    <property type="protein sequence ID" value="DAZ93586.1"/>
    <property type="molecule type" value="Genomic_DNA"/>
</dbReference>
<sequence>MSSAPVNLVHRRPSPLSGNNDTEQERAWTGSDADAAKQELSNWASIAGKGTERIKEDESEPVEMEAGNDGWSLEELMEQLEQQAESDDLGRDIKMLQTLMQRTCVEWKRRGRDIACLRAANDALQQENAQLRDQWERLKAATEERLQQDGQNGPWQQLLNYLSIDDDDSADDANDKDDSNQFEEINESSDADNALEATQTEEDETSAAGELSVETEASSPVVLAKVVPLLSITAAVPAVAKASSTLSVTVEPKKKVMQEPRHQRGSATSSASSSSRTPRLKFQFQEAELDEFMKNSNDDYSVAQALAAELSSKSSGVSSQSPLRSPAGLAQRRYSSAGVIATTVPLRRKSFTMKKTPGKSSMQAPMSAPTPLAPSSCLAARRKSTSACISLPRGSSKNNGLRWNLAMPPKPSASVVLAPSAGAASQMVLRVRGRRTSGVPELVISKKPANCLVWHYQNHEIRIPFTIQLGPHQHSVMLRQLRYVKSVMHDFPWAKAHLRELLSSYTKKDITKEELYPQLNQLSNHVQHELADKMKKQKQLVARKHHLTLQLTIASGVLNELQLIKFGRRGKPHETKLIYDVGDPAKLFWQRKSGDKSEDCMDLDAVEVIEGGEPRASTVLKKAAKKYPLDPSCCVSLVTPERSLDLQAKSAVHRAWLVNALKDAILFAHQYKAAGKKAAAAAAAPRTLRRM</sequence>
<accession>A0AAV2YHH5</accession>
<evidence type="ECO:0000313" key="3">
    <source>
        <dbReference type="EMBL" id="DAZ93586.1"/>
    </source>
</evidence>
<dbReference type="Gene3D" id="2.30.29.30">
    <property type="entry name" value="Pleckstrin-homology domain (PH domain)/Phosphotyrosine-binding domain (PTB)"/>
    <property type="match status" value="1"/>
</dbReference>
<keyword evidence="1" id="KW-0175">Coiled coil</keyword>
<feature type="region of interest" description="Disordered" evidence="2">
    <location>
        <begin position="251"/>
        <end position="278"/>
    </location>
</feature>
<feature type="region of interest" description="Disordered" evidence="2">
    <location>
        <begin position="165"/>
        <end position="217"/>
    </location>
</feature>
<feature type="compositionally biased region" description="Acidic residues" evidence="2">
    <location>
        <begin position="165"/>
        <end position="190"/>
    </location>
</feature>
<evidence type="ECO:0000256" key="1">
    <source>
        <dbReference type="SAM" id="Coils"/>
    </source>
</evidence>
<dbReference type="InterPro" id="IPR011993">
    <property type="entry name" value="PH-like_dom_sf"/>
</dbReference>
<name>A0AAV2YHH5_9STRA</name>
<proteinExistence type="predicted"/>
<feature type="region of interest" description="Disordered" evidence="2">
    <location>
        <begin position="1"/>
        <end position="69"/>
    </location>
</feature>
<reference evidence="3" key="1">
    <citation type="submission" date="2022-11" db="EMBL/GenBank/DDBJ databases">
        <authorList>
            <person name="Morgan W.R."/>
            <person name="Tartar A."/>
        </authorList>
    </citation>
    <scope>NUCLEOTIDE SEQUENCE</scope>
    <source>
        <strain evidence="3">ARSEF 373</strain>
    </source>
</reference>
<gene>
    <name evidence="3" type="ORF">N0F65_009934</name>
</gene>
<feature type="coiled-coil region" evidence="1">
    <location>
        <begin position="114"/>
        <end position="141"/>
    </location>
</feature>
<reference evidence="3" key="2">
    <citation type="journal article" date="2023" name="Microbiol Resour">
        <title>Decontamination and Annotation of the Draft Genome Sequence of the Oomycete Lagenidium giganteum ARSEF 373.</title>
        <authorList>
            <person name="Morgan W.R."/>
            <person name="Tartar A."/>
        </authorList>
    </citation>
    <scope>NUCLEOTIDE SEQUENCE</scope>
    <source>
        <strain evidence="3">ARSEF 373</strain>
    </source>
</reference>
<feature type="compositionally biased region" description="Basic and acidic residues" evidence="2">
    <location>
        <begin position="251"/>
        <end position="262"/>
    </location>
</feature>
<dbReference type="AlphaFoldDB" id="A0AAV2YHH5"/>
<keyword evidence="4" id="KW-1185">Reference proteome</keyword>
<comment type="caution">
    <text evidence="3">The sequence shown here is derived from an EMBL/GenBank/DDBJ whole genome shotgun (WGS) entry which is preliminary data.</text>
</comment>
<protein>
    <submittedName>
        <fullName evidence="3">Uncharacterized protein</fullName>
    </submittedName>
</protein>
<feature type="compositionally biased region" description="Low complexity" evidence="2">
    <location>
        <begin position="266"/>
        <end position="275"/>
    </location>
</feature>
<evidence type="ECO:0000256" key="2">
    <source>
        <dbReference type="SAM" id="MobiDB-lite"/>
    </source>
</evidence>
<evidence type="ECO:0000313" key="4">
    <source>
        <dbReference type="Proteomes" id="UP001146120"/>
    </source>
</evidence>
<dbReference type="Proteomes" id="UP001146120">
    <property type="component" value="Unassembled WGS sequence"/>
</dbReference>